<protein>
    <submittedName>
        <fullName evidence="2">Uncharacterized protein</fullName>
    </submittedName>
</protein>
<dbReference type="AlphaFoldDB" id="A0AAE0VMQ6"/>
<sequence length="89" mass="10246">MFTKERLNKLLTAASPASRTYHKQHNYRDDNYDHDDNNAINKPNYNCFEHISINASNTRVNSSIFSSSNNIFYSGYISINISCSISYNL</sequence>
<evidence type="ECO:0000313" key="2">
    <source>
        <dbReference type="EMBL" id="KAK3583336.1"/>
    </source>
</evidence>
<accession>A0AAE0VMQ6</accession>
<comment type="caution">
    <text evidence="2">The sequence shown here is derived from an EMBL/GenBank/DDBJ whole genome shotgun (WGS) entry which is preliminary data.</text>
</comment>
<keyword evidence="3" id="KW-1185">Reference proteome</keyword>
<dbReference type="EMBL" id="JAEAOA010002269">
    <property type="protein sequence ID" value="KAK3583336.1"/>
    <property type="molecule type" value="Genomic_DNA"/>
</dbReference>
<evidence type="ECO:0000256" key="1">
    <source>
        <dbReference type="SAM" id="MobiDB-lite"/>
    </source>
</evidence>
<evidence type="ECO:0000313" key="3">
    <source>
        <dbReference type="Proteomes" id="UP001195483"/>
    </source>
</evidence>
<feature type="region of interest" description="Disordered" evidence="1">
    <location>
        <begin position="16"/>
        <end position="35"/>
    </location>
</feature>
<name>A0AAE0VMQ6_9BIVA</name>
<dbReference type="Proteomes" id="UP001195483">
    <property type="component" value="Unassembled WGS sequence"/>
</dbReference>
<feature type="compositionally biased region" description="Basic and acidic residues" evidence="1">
    <location>
        <begin position="26"/>
        <end position="35"/>
    </location>
</feature>
<reference evidence="2" key="1">
    <citation type="journal article" date="2021" name="Genome Biol. Evol.">
        <title>A High-Quality Reference Genome for a Parasitic Bivalve with Doubly Uniparental Inheritance (Bivalvia: Unionida).</title>
        <authorList>
            <person name="Smith C.H."/>
        </authorList>
    </citation>
    <scope>NUCLEOTIDE SEQUENCE</scope>
    <source>
        <strain evidence="2">CHS0354</strain>
    </source>
</reference>
<reference evidence="2" key="2">
    <citation type="journal article" date="2021" name="Genome Biol. Evol.">
        <title>Developing a high-quality reference genome for a parasitic bivalve with doubly uniparental inheritance (Bivalvia: Unionida).</title>
        <authorList>
            <person name="Smith C.H."/>
        </authorList>
    </citation>
    <scope>NUCLEOTIDE SEQUENCE</scope>
    <source>
        <strain evidence="2">CHS0354</strain>
        <tissue evidence="2">Mantle</tissue>
    </source>
</reference>
<organism evidence="2 3">
    <name type="scientific">Potamilus streckersoni</name>
    <dbReference type="NCBI Taxonomy" id="2493646"/>
    <lineage>
        <taxon>Eukaryota</taxon>
        <taxon>Metazoa</taxon>
        <taxon>Spiralia</taxon>
        <taxon>Lophotrochozoa</taxon>
        <taxon>Mollusca</taxon>
        <taxon>Bivalvia</taxon>
        <taxon>Autobranchia</taxon>
        <taxon>Heteroconchia</taxon>
        <taxon>Palaeoheterodonta</taxon>
        <taxon>Unionida</taxon>
        <taxon>Unionoidea</taxon>
        <taxon>Unionidae</taxon>
        <taxon>Ambleminae</taxon>
        <taxon>Lampsilini</taxon>
        <taxon>Potamilus</taxon>
    </lineage>
</organism>
<reference evidence="2" key="3">
    <citation type="submission" date="2023-05" db="EMBL/GenBank/DDBJ databases">
        <authorList>
            <person name="Smith C.H."/>
        </authorList>
    </citation>
    <scope>NUCLEOTIDE SEQUENCE</scope>
    <source>
        <strain evidence="2">CHS0354</strain>
        <tissue evidence="2">Mantle</tissue>
    </source>
</reference>
<proteinExistence type="predicted"/>
<gene>
    <name evidence="2" type="ORF">CHS0354_038949</name>
</gene>